<keyword evidence="9 13" id="KW-0067">ATP-binding</keyword>
<dbReference type="SMART" id="SM00179">
    <property type="entry name" value="EGF_CA"/>
    <property type="match status" value="2"/>
</dbReference>
<proteinExistence type="predicted"/>
<keyword evidence="11" id="KW-0325">Glycoprotein</keyword>
<feature type="domain" description="MSP" evidence="16">
    <location>
        <begin position="336"/>
        <end position="453"/>
    </location>
</feature>
<keyword evidence="2" id="KW-0723">Serine/threonine-protein kinase</keyword>
<dbReference type="Gene3D" id="2.10.25.10">
    <property type="entry name" value="Laminin"/>
    <property type="match status" value="2"/>
</dbReference>
<dbReference type="Pfam" id="PF00635">
    <property type="entry name" value="Motile_Sperm"/>
    <property type="match status" value="1"/>
</dbReference>
<dbReference type="PROSITE" id="PS50026">
    <property type="entry name" value="EGF_3"/>
    <property type="match status" value="1"/>
</dbReference>
<evidence type="ECO:0000256" key="13">
    <source>
        <dbReference type="PROSITE-ProRule" id="PRU10141"/>
    </source>
</evidence>
<evidence type="ECO:0000256" key="1">
    <source>
        <dbReference type="ARBA" id="ARBA00004479"/>
    </source>
</evidence>
<name>A0A0E0P7V7_ORYRU</name>
<protein>
    <recommendedName>
        <fullName evidence="19">Protein kinase domain-containing protein</fullName>
    </recommendedName>
</protein>
<dbReference type="FunFam" id="2.10.25.10:FF:000355">
    <property type="entry name" value="Wall-associated receptor kinase 3"/>
    <property type="match status" value="1"/>
</dbReference>
<evidence type="ECO:0000259" key="15">
    <source>
        <dbReference type="PROSITE" id="PS50026"/>
    </source>
</evidence>
<dbReference type="Pfam" id="PF13947">
    <property type="entry name" value="GUB_WAK_bind"/>
    <property type="match status" value="2"/>
</dbReference>
<dbReference type="HOGENOM" id="CLU_234926_0_0_1"/>
<dbReference type="eggNOG" id="ENOG502QQPF">
    <property type="taxonomic scope" value="Eukaryota"/>
</dbReference>
<keyword evidence="3 12" id="KW-0245">EGF-like domain</keyword>
<evidence type="ECO:0000259" key="16">
    <source>
        <dbReference type="PROSITE" id="PS50202"/>
    </source>
</evidence>
<dbReference type="STRING" id="4529.A0A0E0P7V7"/>
<dbReference type="InterPro" id="IPR025287">
    <property type="entry name" value="WAK_GUB"/>
</dbReference>
<evidence type="ECO:0000256" key="2">
    <source>
        <dbReference type="ARBA" id="ARBA00022527"/>
    </source>
</evidence>
<dbReference type="Pfam" id="PF07645">
    <property type="entry name" value="EGF_CA"/>
    <property type="match status" value="2"/>
</dbReference>
<dbReference type="FunFam" id="2.10.25.10:FF:001055">
    <property type="entry name" value="Wall-associated receptor kinase-like 8"/>
    <property type="match status" value="1"/>
</dbReference>
<dbReference type="InterPro" id="IPR000535">
    <property type="entry name" value="MSP_dom"/>
</dbReference>
<evidence type="ECO:0000313" key="18">
    <source>
        <dbReference type="Proteomes" id="UP000008022"/>
    </source>
</evidence>
<keyword evidence="10" id="KW-1015">Disulfide bond</keyword>
<accession>A0A0E0P7V7</accession>
<dbReference type="InterPro" id="IPR000152">
    <property type="entry name" value="EGF-type_Asp/Asn_hydroxyl_site"/>
</dbReference>
<dbReference type="CDD" id="cd00054">
    <property type="entry name" value="EGF_CA"/>
    <property type="match status" value="2"/>
</dbReference>
<feature type="binding site" evidence="13">
    <location>
        <position position="59"/>
    </location>
    <ligand>
        <name>ATP</name>
        <dbReference type="ChEBI" id="CHEBI:30616"/>
    </ligand>
</feature>
<feature type="domain" description="Protein kinase" evidence="14">
    <location>
        <begin position="912"/>
        <end position="1178"/>
    </location>
</feature>
<dbReference type="PROSITE" id="PS00107">
    <property type="entry name" value="PROTEIN_KINASE_ATP"/>
    <property type="match status" value="1"/>
</dbReference>
<reference evidence="18" key="1">
    <citation type="submission" date="2013-06" db="EMBL/GenBank/DDBJ databases">
        <authorList>
            <person name="Zhao Q."/>
        </authorList>
    </citation>
    <scope>NUCLEOTIDE SEQUENCE</scope>
    <source>
        <strain evidence="18">cv. W1943</strain>
    </source>
</reference>
<dbReference type="Gramene" id="ORUFI04G10280.1">
    <property type="protein sequence ID" value="ORUFI04G10280.1"/>
    <property type="gene ID" value="ORUFI04G10280"/>
</dbReference>
<dbReference type="EnsemblPlants" id="ORUFI04G10280.1">
    <property type="protein sequence ID" value="ORUFI04G10280.1"/>
    <property type="gene ID" value="ORUFI04G10280"/>
</dbReference>
<dbReference type="PROSITE" id="PS00108">
    <property type="entry name" value="PROTEIN_KINASE_ST"/>
    <property type="match status" value="3"/>
</dbReference>
<dbReference type="GO" id="GO:0004674">
    <property type="term" value="F:protein serine/threonine kinase activity"/>
    <property type="evidence" value="ECO:0007669"/>
    <property type="project" value="UniProtKB-KW"/>
</dbReference>
<dbReference type="GO" id="GO:0007166">
    <property type="term" value="P:cell surface receptor signaling pathway"/>
    <property type="evidence" value="ECO:0007669"/>
    <property type="project" value="InterPro"/>
</dbReference>
<evidence type="ECO:0000256" key="11">
    <source>
        <dbReference type="ARBA" id="ARBA00023180"/>
    </source>
</evidence>
<dbReference type="GO" id="GO:0005509">
    <property type="term" value="F:calcium ion binding"/>
    <property type="evidence" value="ECO:0007669"/>
    <property type="project" value="InterPro"/>
</dbReference>
<dbReference type="SUPFAM" id="SSF49354">
    <property type="entry name" value="PapD-like"/>
    <property type="match status" value="1"/>
</dbReference>
<dbReference type="GO" id="GO:0005524">
    <property type="term" value="F:ATP binding"/>
    <property type="evidence" value="ECO:0007669"/>
    <property type="project" value="UniProtKB-UniRule"/>
</dbReference>
<keyword evidence="18" id="KW-1185">Reference proteome</keyword>
<keyword evidence="6" id="KW-0677">Repeat</keyword>
<reference evidence="17" key="2">
    <citation type="submission" date="2015-06" db="UniProtKB">
        <authorList>
            <consortium name="EnsemblPlants"/>
        </authorList>
    </citation>
    <scope>IDENTIFICATION</scope>
</reference>
<dbReference type="InterPro" id="IPR008962">
    <property type="entry name" value="PapD-like_sf"/>
</dbReference>
<feature type="domain" description="Protein kinase" evidence="14">
    <location>
        <begin position="1625"/>
        <end position="1891"/>
    </location>
</feature>
<dbReference type="InterPro" id="IPR018097">
    <property type="entry name" value="EGF_Ca-bd_CS"/>
</dbReference>
<evidence type="ECO:0000256" key="8">
    <source>
        <dbReference type="ARBA" id="ARBA00022777"/>
    </source>
</evidence>
<dbReference type="Proteomes" id="UP000008022">
    <property type="component" value="Unassembled WGS sequence"/>
</dbReference>
<dbReference type="InterPro" id="IPR013783">
    <property type="entry name" value="Ig-like_fold"/>
</dbReference>
<dbReference type="InterPro" id="IPR000742">
    <property type="entry name" value="EGF"/>
</dbReference>
<dbReference type="InterPro" id="IPR008271">
    <property type="entry name" value="Ser/Thr_kinase_AS"/>
</dbReference>
<dbReference type="PROSITE" id="PS00010">
    <property type="entry name" value="ASX_HYDROXYL"/>
    <property type="match status" value="1"/>
</dbReference>
<evidence type="ECO:0000256" key="3">
    <source>
        <dbReference type="ARBA" id="ARBA00022536"/>
    </source>
</evidence>
<dbReference type="FunFam" id="1.10.510.10:FF:000625">
    <property type="entry name" value="Cysteine-rich receptor-like protein kinase 6"/>
    <property type="match status" value="1"/>
</dbReference>
<dbReference type="InterPro" id="IPR000719">
    <property type="entry name" value="Prot_kinase_dom"/>
</dbReference>
<dbReference type="PANTHER" id="PTHR27005">
    <property type="entry name" value="WALL-ASSOCIATED RECEPTOR KINASE-LIKE 21"/>
    <property type="match status" value="1"/>
</dbReference>
<evidence type="ECO:0000256" key="4">
    <source>
        <dbReference type="ARBA" id="ARBA00022679"/>
    </source>
</evidence>
<feature type="domain" description="EGF-like" evidence="15">
    <location>
        <begin position="783"/>
        <end position="826"/>
    </location>
</feature>
<dbReference type="FunFam" id="3.30.200.20:FF:000582">
    <property type="entry name" value="Os04g0370900 protein"/>
    <property type="match status" value="2"/>
</dbReference>
<evidence type="ECO:0000256" key="12">
    <source>
        <dbReference type="PROSITE-ProRule" id="PRU00076"/>
    </source>
</evidence>
<keyword evidence="7 13" id="KW-0547">Nucleotide-binding</keyword>
<dbReference type="SUPFAM" id="SSF56112">
    <property type="entry name" value="Protein kinase-like (PK-like)"/>
    <property type="match status" value="3"/>
</dbReference>
<dbReference type="InterPro" id="IPR049883">
    <property type="entry name" value="NOTCH1_EGF-like"/>
</dbReference>
<dbReference type="GO" id="GO:0005886">
    <property type="term" value="C:plasma membrane"/>
    <property type="evidence" value="ECO:0007669"/>
    <property type="project" value="TreeGrafter"/>
</dbReference>
<dbReference type="Gene3D" id="2.60.40.10">
    <property type="entry name" value="Immunoglobulins"/>
    <property type="match status" value="1"/>
</dbReference>
<dbReference type="SMART" id="SM00181">
    <property type="entry name" value="EGF"/>
    <property type="match status" value="4"/>
</dbReference>
<dbReference type="PANTHER" id="PTHR27005:SF37">
    <property type="entry name" value="OS04G0367600 PROTEIN"/>
    <property type="match status" value="1"/>
</dbReference>
<dbReference type="Gene3D" id="1.10.510.10">
    <property type="entry name" value="Transferase(Phosphotransferase) domain 1"/>
    <property type="match status" value="3"/>
</dbReference>
<dbReference type="PROSITE" id="PS01187">
    <property type="entry name" value="EGF_CA"/>
    <property type="match status" value="2"/>
</dbReference>
<sequence>MDDKENTLEHARVMPVDLTYKKLEEITNGFSEEHKVGSGGYGVVYKGVLENNTEIAIKKLHQMVGLDDVQFKKEFNNLMRVQHKNIIGLVGYCYEIRHKHIKVDGDYHFSRMEERALCFEYLHRGSLDKYLSDETCGLDWHTRYKIIKGICEGLDYLHNGRPEDQIVHLDLKPANILLDENKMPKIADFGLSRLFGSTQTFTTRTFIGTVGYMPPEYIERRHISMKFDVFSLGVIIIEIMAGQSGRSTSAEMSPQQFIDTVQEKWKKRMQEISSHTSSHEADSLEVKTCIEIAVRCVEPDRKKRPTLREIIDKLNELENVRKALIGQSSAGCKSERLVIDPLEVRFPFEKDRDVSCVLQLTNRSADRVAFAVQVDESKYRAVPDRGVVQPRSRRYIVATSRAQASAPTNLQRDDSFLLRSKRVEGSADDDFAEDFEKLMGKAVDGETMRLPLEHKKNLSPDRSKSMAFQFHTLLSAVTIWLGVAAATARLHAAVAGARAPPPPPPPGNCQRKCGDVDIPYPFGVWNGSESDGCAVPGFYLNCDVDDNHVYRPFHGNVEVLSISLPTGQARVTNSISSACYNTSSRDMDYNDWQINFTGTPLTISDADNKFTVVGCQTLAYITDDDNMGKYTSGCVAMCQGGDLTSLATNGSCSGIGCCQTAIPRGLKYYRVRFDTGFNTSEIYNVSRCSYAVLMESKAFSFRTSYVSSLEFNSSNGGRVPLVVDWAIGNETCDKARRKVDTYACVSHNSKCFNSSNGPGYICNCSEGYQGNPYLQDGQHGCTDIDECADPKYPCSVPGTCHNLPGRFECLCPRSRPKGNAFNGTCERDQTLHTGGKVAIGISGFAIVGLVVFLVREVIQHKRSIKSQALQRQTDMYFQQHGGQILLELMKVESSAEFTLYDRETIEVATNNFAKENIVGKGGQGTVYKAVLDGTTVAIKRCNEVDESRRADFVQELVILCRVNHPNVVKLVGCCLQFEAPMLIYEFVQNKTLQELLDHQRSRKFHVTLGTRLRIAAESANALAHLHSLPRPILHGDVKPANILLAEGLVAKVSDFGCSTIDEKTQAVVKGTPGYLDPDYLLEYQLTAKNDVYSFGVILLELLTSKKPLSKERTSLIPIFQGAMESGKLIELLDSDIVDEANMGVIRQAASLASQCLANPSSSRPKMRQVAEQLRRLALADEVQQCPQPPLVLDGLILIEMGSTTSSWYTGSGTSRLTISWLTAIAVAAAALLAGGAEAQCLHTCGGIDIPYPFGIGSDSDCALRGYKIVCNNSRPFYLDVEVLNISLQLGQMRMMTPISSSCYNTTSRKMDSNRWGFNLTTAFTVVGCRSLAYISDPMSNYTSGCASSCPGDKVVSATNGTCSGIGCCQTTIPRGLEYYEVSFGESLNTSEIYNHTPCSYAVLMDYYNFTFSTSYLASPLEFNTTYGGEAPVMLDWAIFWGAPNCVEAKKNLTSYACKSDHSVCLNYSSGKQLAYMCNCSEGYQGNPYLQCSNGCQDINECEHPESYSCYGECRNKDGGFDCSCHAGTRGNASIPGGCQKNFLTPKAQVAIGTYLFQHCVASSYDVLDQVIRHKRSIKRQALLRQNDEFFQQHGGQLLLEMMKVEGNAGFTLYDRQEIETATNNFNKTHIIGEGGQGTVYRAVLGGFAVAIKMCKEIDESRKMEFVQELVILCRVNHPNIVKLLGCCLQFEAPMLVYEFVQNKTLQELLDVQRSRRFHVTLGTRLRIAAESAGALAHLHSLSHPILHGDVKPANILLAEGLVAKVSDFGCSTIDENTQAVPKGTPGYIDPDYLLEYQLTAKNDVYSFGVILLELLTSKKPLSKERKSLTSMFQEAMVNGTLLELLDNDIVDEASMRVIHRVAVLASQCLVVPGTTRPAMALVAEELRRLALADEVQRYPQPPLVLEGLSFVDMGSTMSIWYNESKTSGVYSLENKVVLSTEFAR</sequence>
<organism evidence="17 18">
    <name type="scientific">Oryza rufipogon</name>
    <name type="common">Brownbeard rice</name>
    <name type="synonym">Asian wild rice</name>
    <dbReference type="NCBI Taxonomy" id="4529"/>
    <lineage>
        <taxon>Eukaryota</taxon>
        <taxon>Viridiplantae</taxon>
        <taxon>Streptophyta</taxon>
        <taxon>Embryophyta</taxon>
        <taxon>Tracheophyta</taxon>
        <taxon>Spermatophyta</taxon>
        <taxon>Magnoliopsida</taxon>
        <taxon>Liliopsida</taxon>
        <taxon>Poales</taxon>
        <taxon>Poaceae</taxon>
        <taxon>BOP clade</taxon>
        <taxon>Oryzoideae</taxon>
        <taxon>Oryzeae</taxon>
        <taxon>Oryzinae</taxon>
        <taxon>Oryza</taxon>
    </lineage>
</organism>
<dbReference type="PROSITE" id="PS50011">
    <property type="entry name" value="PROTEIN_KINASE_DOM"/>
    <property type="match status" value="3"/>
</dbReference>
<dbReference type="InterPro" id="IPR017441">
    <property type="entry name" value="Protein_kinase_ATP_BS"/>
</dbReference>
<keyword evidence="8" id="KW-0418">Kinase</keyword>
<dbReference type="SUPFAM" id="SSF57184">
    <property type="entry name" value="Growth factor receptor domain"/>
    <property type="match status" value="2"/>
</dbReference>
<dbReference type="Gene3D" id="3.30.200.20">
    <property type="entry name" value="Phosphorylase Kinase, domain 1"/>
    <property type="match status" value="3"/>
</dbReference>
<keyword evidence="5" id="KW-0732">Signal</keyword>
<feature type="domain" description="Protein kinase" evidence="14">
    <location>
        <begin position="30"/>
        <end position="318"/>
    </location>
</feature>
<evidence type="ECO:0000256" key="10">
    <source>
        <dbReference type="ARBA" id="ARBA00023157"/>
    </source>
</evidence>
<evidence type="ECO:0000313" key="17">
    <source>
        <dbReference type="EnsemblPlants" id="ORUFI04G10280.1"/>
    </source>
</evidence>
<keyword evidence="4" id="KW-0808">Transferase</keyword>
<dbReference type="InterPro" id="IPR045274">
    <property type="entry name" value="WAK-like"/>
</dbReference>
<dbReference type="GO" id="GO:0030247">
    <property type="term" value="F:polysaccharide binding"/>
    <property type="evidence" value="ECO:0007669"/>
    <property type="project" value="InterPro"/>
</dbReference>
<dbReference type="SMART" id="SM00220">
    <property type="entry name" value="S_TKc"/>
    <property type="match status" value="3"/>
</dbReference>
<dbReference type="PROSITE" id="PS50202">
    <property type="entry name" value="MSP"/>
    <property type="match status" value="1"/>
</dbReference>
<dbReference type="InterPro" id="IPR001881">
    <property type="entry name" value="EGF-like_Ca-bd_dom"/>
</dbReference>
<dbReference type="FunFam" id="3.30.200.20:FF:000465">
    <property type="entry name" value="Cysteine-rich receptor-like protein kinase 6"/>
    <property type="match status" value="1"/>
</dbReference>
<comment type="caution">
    <text evidence="12">Lacks conserved residue(s) required for the propagation of feature annotation.</text>
</comment>
<evidence type="ECO:0000259" key="14">
    <source>
        <dbReference type="PROSITE" id="PS50011"/>
    </source>
</evidence>
<evidence type="ECO:0000256" key="9">
    <source>
        <dbReference type="ARBA" id="ARBA00022840"/>
    </source>
</evidence>
<evidence type="ECO:0000256" key="7">
    <source>
        <dbReference type="ARBA" id="ARBA00022741"/>
    </source>
</evidence>
<dbReference type="InterPro" id="IPR011009">
    <property type="entry name" value="Kinase-like_dom_sf"/>
</dbReference>
<evidence type="ECO:0000256" key="5">
    <source>
        <dbReference type="ARBA" id="ARBA00022729"/>
    </source>
</evidence>
<dbReference type="InterPro" id="IPR009030">
    <property type="entry name" value="Growth_fac_rcpt_cys_sf"/>
</dbReference>
<evidence type="ECO:0008006" key="19">
    <source>
        <dbReference type="Google" id="ProtNLM"/>
    </source>
</evidence>
<comment type="subcellular location">
    <subcellularLocation>
        <location evidence="1">Membrane</location>
        <topology evidence="1">Single-pass type I membrane protein</topology>
    </subcellularLocation>
</comment>
<dbReference type="FunFam" id="1.10.510.10:FF:000473">
    <property type="entry name" value="Putative wall-associated kinase"/>
    <property type="match status" value="2"/>
</dbReference>
<dbReference type="Pfam" id="PF00069">
    <property type="entry name" value="Pkinase"/>
    <property type="match status" value="3"/>
</dbReference>
<evidence type="ECO:0000256" key="6">
    <source>
        <dbReference type="ARBA" id="ARBA00022737"/>
    </source>
</evidence>